<keyword evidence="3" id="KW-1185">Reference proteome</keyword>
<comment type="caution">
    <text evidence="2">The sequence shown here is derived from an EMBL/GenBank/DDBJ whole genome shotgun (WGS) entry which is preliminary data.</text>
</comment>
<dbReference type="SUPFAM" id="SSF53474">
    <property type="entry name" value="alpha/beta-Hydrolases"/>
    <property type="match status" value="1"/>
</dbReference>
<protein>
    <recommendedName>
        <fullName evidence="1">AB hydrolase-1 domain-containing protein</fullName>
    </recommendedName>
</protein>
<proteinExistence type="predicted"/>
<dbReference type="Gene3D" id="3.40.50.1820">
    <property type="entry name" value="alpha/beta hydrolase"/>
    <property type="match status" value="1"/>
</dbReference>
<evidence type="ECO:0000313" key="3">
    <source>
        <dbReference type="Proteomes" id="UP001500618"/>
    </source>
</evidence>
<dbReference type="InterPro" id="IPR050266">
    <property type="entry name" value="AB_hydrolase_sf"/>
</dbReference>
<sequence length="300" mass="31938">MPIAVRDYGGSGQAILLLHGAGGNLASWDVVGPLLAADHHAVAVDLRGHGESGDGPWSWAAVIADLEAVVEELDLRQPAVVGHSLGGGLAARWARQHPDCPAVVNLDGHRSPVTSPENLDAAAAGVPLEKLCEDMARLDAQFDAQMAAMAVPFSDEQVEAMLAARRAVAVQCGTDPDRWEVVARRGLARRDGATYLRPDLATTQALRGSVQSDSLPVFAEVEVPVLLVVATRSLPEVPPDLEPLMVAFRAGLRRDLAALVATRPHVEVREIDASHGVLFEKPQEVTEIITGYLDLPSRAR</sequence>
<dbReference type="Pfam" id="PF00561">
    <property type="entry name" value="Abhydrolase_1"/>
    <property type="match status" value="1"/>
</dbReference>
<gene>
    <name evidence="2" type="ORF">GCM10009765_68630</name>
</gene>
<dbReference type="InterPro" id="IPR000073">
    <property type="entry name" value="AB_hydrolase_1"/>
</dbReference>
<dbReference type="EMBL" id="BAAANY010000036">
    <property type="protein sequence ID" value="GAA1709644.1"/>
    <property type="molecule type" value="Genomic_DNA"/>
</dbReference>
<feature type="domain" description="AB hydrolase-1" evidence="1">
    <location>
        <begin position="14"/>
        <end position="127"/>
    </location>
</feature>
<dbReference type="PANTHER" id="PTHR43798">
    <property type="entry name" value="MONOACYLGLYCEROL LIPASE"/>
    <property type="match status" value="1"/>
</dbReference>
<evidence type="ECO:0000259" key="1">
    <source>
        <dbReference type="Pfam" id="PF00561"/>
    </source>
</evidence>
<name>A0ABN2IQT7_9ACTN</name>
<evidence type="ECO:0000313" key="2">
    <source>
        <dbReference type="EMBL" id="GAA1709644.1"/>
    </source>
</evidence>
<accession>A0ABN2IQT7</accession>
<organism evidence="2 3">
    <name type="scientific">Fodinicola feengrottensis</name>
    <dbReference type="NCBI Taxonomy" id="435914"/>
    <lineage>
        <taxon>Bacteria</taxon>
        <taxon>Bacillati</taxon>
        <taxon>Actinomycetota</taxon>
        <taxon>Actinomycetes</taxon>
        <taxon>Mycobacteriales</taxon>
        <taxon>Fodinicola</taxon>
    </lineage>
</organism>
<reference evidence="2 3" key="1">
    <citation type="journal article" date="2019" name="Int. J. Syst. Evol. Microbiol.">
        <title>The Global Catalogue of Microorganisms (GCM) 10K type strain sequencing project: providing services to taxonomists for standard genome sequencing and annotation.</title>
        <authorList>
            <consortium name="The Broad Institute Genomics Platform"/>
            <consortium name="The Broad Institute Genome Sequencing Center for Infectious Disease"/>
            <person name="Wu L."/>
            <person name="Ma J."/>
        </authorList>
    </citation>
    <scope>NUCLEOTIDE SEQUENCE [LARGE SCALE GENOMIC DNA]</scope>
    <source>
        <strain evidence="2 3">JCM 14718</strain>
    </source>
</reference>
<dbReference type="PANTHER" id="PTHR43798:SF33">
    <property type="entry name" value="HYDROLASE, PUTATIVE (AFU_ORTHOLOGUE AFUA_2G14860)-RELATED"/>
    <property type="match status" value="1"/>
</dbReference>
<dbReference type="InterPro" id="IPR029058">
    <property type="entry name" value="AB_hydrolase_fold"/>
</dbReference>
<dbReference type="Proteomes" id="UP001500618">
    <property type="component" value="Unassembled WGS sequence"/>
</dbReference>